<dbReference type="SUPFAM" id="SSF141678">
    <property type="entry name" value="MAL13P1.257-like"/>
    <property type="match status" value="1"/>
</dbReference>
<proteinExistence type="inferred from homology"/>
<evidence type="ECO:0000256" key="1">
    <source>
        <dbReference type="ARBA" id="ARBA00007818"/>
    </source>
</evidence>
<gene>
    <name evidence="4" type="ORF">AQUCO_02000289v1</name>
</gene>
<dbReference type="AlphaFoldDB" id="A0A2G5DGU6"/>
<keyword evidence="3" id="KW-0862">Zinc</keyword>
<keyword evidence="2" id="KW-0479">Metal-binding</keyword>
<keyword evidence="5" id="KW-1185">Reference proteome</keyword>
<sequence>MKFLIGITADLTNIKTLQPQLGCDDTNFSYFFKMKCVDCRQVTTKDTCVRLSEKVEDYDGSVFNLTQKCVYCRKKGFLKLIPGHGRPLLLATAESRMYTPLMMIEYRGYMEPVDFSFGPGWKAVSMTQGMYRAENRLYTRLL</sequence>
<dbReference type="Pfam" id="PF05907">
    <property type="entry name" value="CXXC_Zn-b_euk"/>
    <property type="match status" value="1"/>
</dbReference>
<accession>A0A2G5DGU6</accession>
<evidence type="ECO:0000256" key="2">
    <source>
        <dbReference type="ARBA" id="ARBA00022723"/>
    </source>
</evidence>
<dbReference type="GO" id="GO:0008270">
    <property type="term" value="F:zinc ion binding"/>
    <property type="evidence" value="ECO:0007669"/>
    <property type="project" value="TreeGrafter"/>
</dbReference>
<dbReference type="OrthoDB" id="10248838at2759"/>
<dbReference type="PANTHER" id="PTHR12857:SF0">
    <property type="entry name" value="CXXC MOTIF CONTAINING ZINC BINDING PROTEIN"/>
    <property type="match status" value="1"/>
</dbReference>
<dbReference type="InterPro" id="IPR008584">
    <property type="entry name" value="CXXC_Zn-binding_euk"/>
</dbReference>
<dbReference type="PANTHER" id="PTHR12857">
    <property type="entry name" value="CXXC MOTIF CONTAINING ZINC BINDING PROTEIN"/>
    <property type="match status" value="1"/>
</dbReference>
<evidence type="ECO:0000313" key="4">
    <source>
        <dbReference type="EMBL" id="PIA42726.1"/>
    </source>
</evidence>
<reference evidence="4 5" key="1">
    <citation type="submission" date="2017-09" db="EMBL/GenBank/DDBJ databases">
        <title>WGS assembly of Aquilegia coerulea Goldsmith.</title>
        <authorList>
            <person name="Hodges S."/>
            <person name="Kramer E."/>
            <person name="Nordborg M."/>
            <person name="Tomkins J."/>
            <person name="Borevitz J."/>
            <person name="Derieg N."/>
            <person name="Yan J."/>
            <person name="Mihaltcheva S."/>
            <person name="Hayes R.D."/>
            <person name="Rokhsar D."/>
        </authorList>
    </citation>
    <scope>NUCLEOTIDE SEQUENCE [LARGE SCALE GENOMIC DNA]</scope>
    <source>
        <strain evidence="5">cv. Goldsmith</strain>
    </source>
</reference>
<evidence type="ECO:0000256" key="3">
    <source>
        <dbReference type="ARBA" id="ARBA00022833"/>
    </source>
</evidence>
<protein>
    <submittedName>
        <fullName evidence="4">Uncharacterized protein</fullName>
    </submittedName>
</protein>
<comment type="similarity">
    <text evidence="1">Belongs to the UPF0587 family.</text>
</comment>
<name>A0A2G5DGU6_AQUCA</name>
<organism evidence="4 5">
    <name type="scientific">Aquilegia coerulea</name>
    <name type="common">Rocky mountain columbine</name>
    <dbReference type="NCBI Taxonomy" id="218851"/>
    <lineage>
        <taxon>Eukaryota</taxon>
        <taxon>Viridiplantae</taxon>
        <taxon>Streptophyta</taxon>
        <taxon>Embryophyta</taxon>
        <taxon>Tracheophyta</taxon>
        <taxon>Spermatophyta</taxon>
        <taxon>Magnoliopsida</taxon>
        <taxon>Ranunculales</taxon>
        <taxon>Ranunculaceae</taxon>
        <taxon>Thalictroideae</taxon>
        <taxon>Aquilegia</taxon>
    </lineage>
</organism>
<dbReference type="EMBL" id="KZ305037">
    <property type="protein sequence ID" value="PIA42726.1"/>
    <property type="molecule type" value="Genomic_DNA"/>
</dbReference>
<dbReference type="Proteomes" id="UP000230069">
    <property type="component" value="Unassembled WGS sequence"/>
</dbReference>
<dbReference type="InParanoid" id="A0A2G5DGU6"/>
<evidence type="ECO:0000313" key="5">
    <source>
        <dbReference type="Proteomes" id="UP000230069"/>
    </source>
</evidence>